<sequence length="856" mass="91370">MSLQYKPLSLVALATTAVLYGCGSDDSVEKTYVYDDATKTGLWCPLPQIVQTVDADYYPLSADEIAALKAAAMARDGAAFDAAEFNAYTYDYDGINLFDVLGLTLAEKARQVTAKAEARAFKVSQGQQDIFGDGFDAWFDSWFASVPLTDYLGKSERLSKASRGNELSLSSANNSEEICYTPPAACPNYLVPDESGTFTCITPLDNPLAEEQPTVGYMAPAGKAAIFYRSAQHITDGDNTEVYKDLTIHTWNDPDCTAYQDESTTDWGVGKPAAGIDPNYGMYWTMDLLDSPDQCGNMIVYNRVSGAKRISEADLRVPLANSGHLANLDKMSYLQDGITANNYDGRLYANPHPLLGAAAGGSKACGWGLELDVTGEVCVGQALAAQCPVGTIAVGEGQEEIASKCILEFDPAATTLYLRGGFNDWGTANPMSYANSKFRLNFSYGSHPESATPAEDGTVNYGFKVADADWAEASSFGAIKGGDSPAVGSEVALTAGNGVGQDMFIGLKEDTIYQYVLNATNPAAVTLKINEVPLAVFPVMTIDGEMVELEYSGAGQFSSRMTLAPDTYSISIADMDAGFAVGAGTDTTVVLNQPYPLVAAGSALSLTVGQQNEYDFILDLSTPDMPTLEVKPGKPLGNTAVFIRGSLNDWLAPASDEIVFDDASRSYSVIYGLEASENAYQFKFASEDWSTVDMGYSAFDMSVDADAIPLTDVGGNIGIKVDKSSSYLFKLDFNGAKPVLKVSELPIYIRGGMNDWLEEDQLAFNATNAANSNEAGHVYVRTIALTTDNVFFKVATADWSTVNLGAPTDDGLAVEIGQEVSLAASNGNLAIMPSVAGDYKFSFDLTNKTLVITGPN</sequence>
<protein>
    <recommendedName>
        <fullName evidence="3">Pullulanase</fullName>
    </recommendedName>
</protein>
<evidence type="ECO:0000313" key="2">
    <source>
        <dbReference type="Proteomes" id="UP001231109"/>
    </source>
</evidence>
<evidence type="ECO:0008006" key="3">
    <source>
        <dbReference type="Google" id="ProtNLM"/>
    </source>
</evidence>
<dbReference type="PROSITE" id="PS51257">
    <property type="entry name" value="PROKAR_LIPOPROTEIN"/>
    <property type="match status" value="1"/>
</dbReference>
<dbReference type="Gene3D" id="2.60.40.1110">
    <property type="match status" value="1"/>
</dbReference>
<gene>
    <name evidence="1" type="ORF">ORJ04_07460</name>
</gene>
<reference evidence="1 2" key="1">
    <citation type="submission" date="2022-11" db="EMBL/GenBank/DDBJ databases">
        <title>Viruses from the air-sea interface of a natural surface slick.</title>
        <authorList>
            <person name="Rahlff J."/>
            <person name="Holmfeldt K."/>
        </authorList>
    </citation>
    <scope>NUCLEOTIDE SEQUENCE [LARGE SCALE GENOMIC DNA]</scope>
    <source>
        <strain evidence="1 2">SMS4</strain>
    </source>
</reference>
<dbReference type="Proteomes" id="UP001231109">
    <property type="component" value="Unassembled WGS sequence"/>
</dbReference>
<dbReference type="EMBL" id="JAPJDZ010000013">
    <property type="protein sequence ID" value="MDP5135783.1"/>
    <property type="molecule type" value="Genomic_DNA"/>
</dbReference>
<evidence type="ECO:0000313" key="1">
    <source>
        <dbReference type="EMBL" id="MDP5135783.1"/>
    </source>
</evidence>
<dbReference type="RefSeq" id="WP_305974918.1">
    <property type="nucleotide sequence ID" value="NZ_JAPJDZ010000013.1"/>
</dbReference>
<organism evidence="1 2">
    <name type="scientific">Rheinheimera baltica</name>
    <dbReference type="NCBI Taxonomy" id="67576"/>
    <lineage>
        <taxon>Bacteria</taxon>
        <taxon>Pseudomonadati</taxon>
        <taxon>Pseudomonadota</taxon>
        <taxon>Gammaproteobacteria</taxon>
        <taxon>Chromatiales</taxon>
        <taxon>Chromatiaceae</taxon>
        <taxon>Rheinheimera</taxon>
    </lineage>
</organism>
<proteinExistence type="predicted"/>
<keyword evidence="2" id="KW-1185">Reference proteome</keyword>
<name>A0ABT9HXU9_9GAMM</name>
<accession>A0ABT9HXU9</accession>
<dbReference type="SUPFAM" id="SSF49452">
    <property type="entry name" value="Starch-binding domain-like"/>
    <property type="match status" value="1"/>
</dbReference>
<comment type="caution">
    <text evidence="1">The sequence shown here is derived from an EMBL/GenBank/DDBJ whole genome shotgun (WGS) entry which is preliminary data.</text>
</comment>
<dbReference type="Gene3D" id="2.60.40.3620">
    <property type="match status" value="2"/>
</dbReference>
<dbReference type="CDD" id="cd02861">
    <property type="entry name" value="E_set_pullulanase_like"/>
    <property type="match status" value="1"/>
</dbReference>
<dbReference type="InterPro" id="IPR013784">
    <property type="entry name" value="Carb-bd-like_fold"/>
</dbReference>